<keyword evidence="9" id="KW-0408">Iron</keyword>
<comment type="similarity">
    <text evidence="2 9">Belongs to the complex I 20 kDa subunit family.</text>
</comment>
<feature type="compositionally biased region" description="Acidic residues" evidence="10">
    <location>
        <begin position="295"/>
        <end position="310"/>
    </location>
</feature>
<feature type="compositionally biased region" description="Basic and acidic residues" evidence="10">
    <location>
        <begin position="373"/>
        <end position="390"/>
    </location>
</feature>
<feature type="compositionally biased region" description="Acidic residues" evidence="10">
    <location>
        <begin position="391"/>
        <end position="404"/>
    </location>
</feature>
<dbReference type="Pfam" id="PF01058">
    <property type="entry name" value="Oxidored_q6"/>
    <property type="match status" value="1"/>
</dbReference>
<keyword evidence="9" id="KW-0411">Iron-sulfur</keyword>
<keyword evidence="9" id="KW-0479">Metal-binding</keyword>
<dbReference type="SUPFAM" id="SSF56770">
    <property type="entry name" value="HydA/Nqo6-like"/>
    <property type="match status" value="1"/>
</dbReference>
<dbReference type="Proteomes" id="UP001217918">
    <property type="component" value="Unassembled WGS sequence"/>
</dbReference>
<dbReference type="GO" id="GO:0032040">
    <property type="term" value="C:small-subunit processome"/>
    <property type="evidence" value="ECO:0007669"/>
    <property type="project" value="TreeGrafter"/>
</dbReference>
<gene>
    <name evidence="12" type="ORF">P8C59_004199</name>
</gene>
<dbReference type="InterPro" id="IPR006138">
    <property type="entry name" value="NADH_UQ_OxRdtase_20Kd_su"/>
</dbReference>
<dbReference type="GO" id="GO:0048038">
    <property type="term" value="F:quinone binding"/>
    <property type="evidence" value="ECO:0007669"/>
    <property type="project" value="InterPro"/>
</dbReference>
<keyword evidence="4" id="KW-0698">rRNA processing</keyword>
<evidence type="ECO:0000313" key="12">
    <source>
        <dbReference type="EMBL" id="KAK2069642.1"/>
    </source>
</evidence>
<dbReference type="NCBIfam" id="TIGR01957">
    <property type="entry name" value="nuoB_fam"/>
    <property type="match status" value="1"/>
</dbReference>
<dbReference type="InterPro" id="IPR012173">
    <property type="entry name" value="Mpp10"/>
</dbReference>
<dbReference type="GO" id="GO:0034457">
    <property type="term" value="C:Mpp10 complex"/>
    <property type="evidence" value="ECO:0007669"/>
    <property type="project" value="InterPro"/>
</dbReference>
<accession>A0AAD9I385</accession>
<evidence type="ECO:0000256" key="8">
    <source>
        <dbReference type="ARBA" id="ARBA00029455"/>
    </source>
</evidence>
<feature type="region of interest" description="Disordered" evidence="10">
    <location>
        <begin position="120"/>
        <end position="338"/>
    </location>
</feature>
<evidence type="ECO:0000256" key="2">
    <source>
        <dbReference type="ARBA" id="ARBA00009173"/>
    </source>
</evidence>
<keyword evidence="6" id="KW-0539">Nucleus</keyword>
<dbReference type="NCBIfam" id="NF005012">
    <property type="entry name" value="PRK06411.1"/>
    <property type="match status" value="1"/>
</dbReference>
<keyword evidence="7" id="KW-0687">Ribonucleoprotein</keyword>
<feature type="compositionally biased region" description="Acidic residues" evidence="10">
    <location>
        <begin position="171"/>
        <end position="211"/>
    </location>
</feature>
<dbReference type="GO" id="GO:0006364">
    <property type="term" value="P:rRNA processing"/>
    <property type="evidence" value="ECO:0007669"/>
    <property type="project" value="UniProtKB-KW"/>
</dbReference>
<protein>
    <recommendedName>
        <fullName evidence="11">NADH:ubiquinone oxidoreductase-like 20kDa subunit domain-containing protein</fullName>
    </recommendedName>
</protein>
<comment type="subcellular location">
    <subcellularLocation>
        <location evidence="1">Nucleus</location>
        <location evidence="1">Nucleolus</location>
    </subcellularLocation>
</comment>
<name>A0AAD9I385_9PEZI</name>
<dbReference type="InterPro" id="IPR006137">
    <property type="entry name" value="NADH_UbQ_OxRdtase-like_20kDa"/>
</dbReference>
<dbReference type="FunFam" id="3.40.50.12280:FF:000001">
    <property type="entry name" value="NADH-quinone oxidoreductase subunit B 2"/>
    <property type="match status" value="1"/>
</dbReference>
<dbReference type="GO" id="GO:0008137">
    <property type="term" value="F:NADH dehydrogenase (ubiquinone) activity"/>
    <property type="evidence" value="ECO:0007669"/>
    <property type="project" value="InterPro"/>
</dbReference>
<keyword evidence="5 9" id="KW-0520">NAD</keyword>
<dbReference type="PROSITE" id="PS01150">
    <property type="entry name" value="COMPLEX1_20K"/>
    <property type="match status" value="1"/>
</dbReference>
<organism evidence="12 13">
    <name type="scientific">Phyllachora maydis</name>
    <dbReference type="NCBI Taxonomy" id="1825666"/>
    <lineage>
        <taxon>Eukaryota</taxon>
        <taxon>Fungi</taxon>
        <taxon>Dikarya</taxon>
        <taxon>Ascomycota</taxon>
        <taxon>Pezizomycotina</taxon>
        <taxon>Sordariomycetes</taxon>
        <taxon>Sordariomycetidae</taxon>
        <taxon>Phyllachorales</taxon>
        <taxon>Phyllachoraceae</taxon>
        <taxon>Phyllachora</taxon>
    </lineage>
</organism>
<dbReference type="GO" id="GO:0046872">
    <property type="term" value="F:metal ion binding"/>
    <property type="evidence" value="ECO:0007669"/>
    <property type="project" value="UniProtKB-KW"/>
</dbReference>
<comment type="caution">
    <text evidence="12">The sequence shown here is derived from an EMBL/GenBank/DDBJ whole genome shotgun (WGS) entry which is preliminary data.</text>
</comment>
<dbReference type="GO" id="GO:0051539">
    <property type="term" value="F:4 iron, 4 sulfur cluster binding"/>
    <property type="evidence" value="ECO:0007669"/>
    <property type="project" value="UniProtKB-KW"/>
</dbReference>
<feature type="region of interest" description="Disordered" evidence="10">
    <location>
        <begin position="1020"/>
        <end position="1044"/>
    </location>
</feature>
<evidence type="ECO:0000256" key="5">
    <source>
        <dbReference type="ARBA" id="ARBA00023027"/>
    </source>
</evidence>
<dbReference type="HAMAP" id="MF_01356">
    <property type="entry name" value="NDH1_NuoB"/>
    <property type="match status" value="1"/>
</dbReference>
<reference evidence="12" key="1">
    <citation type="journal article" date="2023" name="Mol. Plant Microbe Interact.">
        <title>Elucidating the Obligate Nature and Biological Capacity of an Invasive Fungal Corn Pathogen.</title>
        <authorList>
            <person name="MacCready J.S."/>
            <person name="Roggenkamp E.M."/>
            <person name="Gdanetz K."/>
            <person name="Chilvers M.I."/>
        </authorList>
    </citation>
    <scope>NUCLEOTIDE SEQUENCE</scope>
    <source>
        <strain evidence="12">PM02</strain>
    </source>
</reference>
<feature type="compositionally biased region" description="Basic and acidic residues" evidence="10">
    <location>
        <begin position="120"/>
        <end position="129"/>
    </location>
</feature>
<dbReference type="Gene3D" id="3.40.50.12280">
    <property type="match status" value="1"/>
</dbReference>
<dbReference type="AlphaFoldDB" id="A0AAD9I385"/>
<evidence type="ECO:0000256" key="3">
    <source>
        <dbReference type="ARBA" id="ARBA00022517"/>
    </source>
</evidence>
<evidence type="ECO:0000313" key="13">
    <source>
        <dbReference type="Proteomes" id="UP001217918"/>
    </source>
</evidence>
<evidence type="ECO:0000256" key="1">
    <source>
        <dbReference type="ARBA" id="ARBA00004604"/>
    </source>
</evidence>
<keyword evidence="13" id="KW-1185">Reference proteome</keyword>
<feature type="compositionally biased region" description="Basic residues" evidence="10">
    <location>
        <begin position="656"/>
        <end position="669"/>
    </location>
</feature>
<keyword evidence="9" id="KW-0004">4Fe-4S</keyword>
<feature type="region of interest" description="Disordered" evidence="10">
    <location>
        <begin position="648"/>
        <end position="681"/>
    </location>
</feature>
<feature type="region of interest" description="Disordered" evidence="10">
    <location>
        <begin position="739"/>
        <end position="768"/>
    </location>
</feature>
<comment type="similarity">
    <text evidence="8">Belongs to the MPP10 family.</text>
</comment>
<dbReference type="GO" id="GO:0005732">
    <property type="term" value="C:sno(s)RNA-containing ribonucleoprotein complex"/>
    <property type="evidence" value="ECO:0007669"/>
    <property type="project" value="InterPro"/>
</dbReference>
<evidence type="ECO:0000259" key="11">
    <source>
        <dbReference type="Pfam" id="PF01058"/>
    </source>
</evidence>
<feature type="compositionally biased region" description="Basic and acidic residues" evidence="10">
    <location>
        <begin position="277"/>
        <end position="287"/>
    </location>
</feature>
<evidence type="ECO:0000256" key="7">
    <source>
        <dbReference type="ARBA" id="ARBA00023274"/>
    </source>
</evidence>
<dbReference type="PANTHER" id="PTHR17039:SF0">
    <property type="entry name" value="U3 SMALL NUCLEOLAR RIBONUCLEOPROTEIN PROTEIN MPP10"/>
    <property type="match status" value="1"/>
</dbReference>
<evidence type="ECO:0000256" key="4">
    <source>
        <dbReference type="ARBA" id="ARBA00022552"/>
    </source>
</evidence>
<keyword evidence="3" id="KW-0690">Ribosome biogenesis</keyword>
<feature type="domain" description="NADH:ubiquinone oxidoreductase-like 20kDa subunit" evidence="11">
    <location>
        <begin position="802"/>
        <end position="910"/>
    </location>
</feature>
<evidence type="ECO:0000256" key="6">
    <source>
        <dbReference type="ARBA" id="ARBA00023242"/>
    </source>
</evidence>
<dbReference type="Pfam" id="PF04006">
    <property type="entry name" value="Mpp10"/>
    <property type="match status" value="1"/>
</dbReference>
<proteinExistence type="inferred from homology"/>
<sequence length="1044" mass="115458">MSSLAAALAGHGSPTRAFLDSICAEHRHAFFRPDPSVLAGSLQVAKQNLDALAGRVSDEQQRRLREAGKKRKREGGLRTDVLKIRKLHTEGFETGQIWQQAKRIISCTLDQSDVLLRELEDTHDVEPDQKNAVYGEGNKTAAGTVSEDRAESDEESASATSEMVSGSAPSDENEDAEDGDSLPTEDDEEGVNDEAEDGETSEDGSEDEDIDMEKLSGGFVQDPNGLNDGFFSIDEFNKQSQWYEDQDARADPNTDQVSEDEEVDWHNDPMTAPKVKSKPESKKEKKPGLKKGTGLEDETNESAEDDEDEGPTFGDMNLYAPEGASDDEDEDSAKNELDLTANDIYYKDFFAPPAWKSKNADRRNGSPSQPVSRPDEAEVERAMDLVKRDLFDDEAGELDSEDALSDVSTGDVKSRRSAHERRQVKLAEEIRKLEGELVAKRAWTLSGEAAAVDRPVNSLLEEDLDFEHAGKPIPIVTEEVSESIENLIKKRILDQEFDEVVRRRPDALSTTHTRRSLVDVDDSKPKQSLAELYEEEHVKKANPDTYVSKSDEKMRAEEKEIEQMWKEVSGRLDALSSWSFKPKPAAPTLTVVSDVARISMEDAQPAAAQGVGGAGSMLAPQEIYRAGNESAEKGEIVAKSGLPVAKGEMTREEKLRRRRRQKERQRKSRGLGAKDAPSKKAQVQMDTMKNLKKGGVTVINRKGEMVATARARTSLALRVKPTSALVPYHITAASISSSSRNDAASALQPHTGQGVAKPRREVPLPSQEGTKGVMQYALTSLDIITNWARQSSLWPMTFGLACCAVEMMHLSTPRYDQDRMGIIFRASPRQSDVMIVAGTLTNKMAPALRQVYDQMPEPRWVISMGSCANGGGYYHYSYSVVRGCDRIVPVDVYVPGCPPTSEALMYGIFQLQRKMRNTKITRMWYRKKHSTLDNSLAPPYATTSTQQSPAQPVHFSPIRTATAIAAMPCHNPSPISVTPRRQLSLVPSHQEDLFASLNATLSSKDSQLLTPIRNIQLNDYTVPAPPPPSPVSFRVDQWPSSLRR</sequence>
<feature type="region of interest" description="Disordered" evidence="10">
    <location>
        <begin position="355"/>
        <end position="421"/>
    </location>
</feature>
<evidence type="ECO:0000256" key="10">
    <source>
        <dbReference type="SAM" id="MobiDB-lite"/>
    </source>
</evidence>
<evidence type="ECO:0000256" key="9">
    <source>
        <dbReference type="RuleBase" id="RU004464"/>
    </source>
</evidence>
<dbReference type="PANTHER" id="PTHR17039">
    <property type="entry name" value="U3 SMALL NUCLEOLAR RIBONUCLEOPROTEIN PROTEIN MPP10"/>
    <property type="match status" value="1"/>
</dbReference>
<dbReference type="EMBL" id="JAQQPM010000003">
    <property type="protein sequence ID" value="KAK2069642.1"/>
    <property type="molecule type" value="Genomic_DNA"/>
</dbReference>